<evidence type="ECO:0000256" key="1">
    <source>
        <dbReference type="ARBA" id="ARBA00022729"/>
    </source>
</evidence>
<dbReference type="Proteomes" id="UP000321497">
    <property type="component" value="Unassembled WGS sequence"/>
</dbReference>
<proteinExistence type="predicted"/>
<feature type="chain" id="PRO_5023041875" evidence="2">
    <location>
        <begin position="21"/>
        <end position="559"/>
    </location>
</feature>
<reference evidence="4 5" key="1">
    <citation type="submission" date="2019-08" db="EMBL/GenBank/DDBJ databases">
        <title>Genome of Aequorivita antarctica SW49 (type strain).</title>
        <authorList>
            <person name="Bowman J.P."/>
        </authorList>
    </citation>
    <scope>NUCLEOTIDE SEQUENCE [LARGE SCALE GENOMIC DNA]</scope>
    <source>
        <strain evidence="4 5">SW49</strain>
    </source>
</reference>
<gene>
    <name evidence="4" type="ORF">ESU54_08420</name>
</gene>
<name>A0A5C6Z0I0_9FLAO</name>
<dbReference type="InterPro" id="IPR021615">
    <property type="entry name" value="Omp28"/>
</dbReference>
<evidence type="ECO:0000259" key="3">
    <source>
        <dbReference type="Pfam" id="PF18962"/>
    </source>
</evidence>
<dbReference type="EMBL" id="VORT01000005">
    <property type="protein sequence ID" value="TXD73152.1"/>
    <property type="molecule type" value="Genomic_DNA"/>
</dbReference>
<comment type="caution">
    <text evidence="4">The sequence shown here is derived from an EMBL/GenBank/DDBJ whole genome shotgun (WGS) entry which is preliminary data.</text>
</comment>
<dbReference type="InterPro" id="IPR013783">
    <property type="entry name" value="Ig-like_fold"/>
</dbReference>
<dbReference type="AlphaFoldDB" id="A0A5C6Z0I0"/>
<dbReference type="InterPro" id="IPR026444">
    <property type="entry name" value="Secre_tail"/>
</dbReference>
<sequence length="559" mass="60528">MLKKLPLYLVFALFASATYAQTIVSTSPQDQNVVLEEFTGIHCVYCPDGHAIAKAIQDANPDRVSLINIHVGSYANPGSGEPDFRTPYGSAIVGQTGLTGYPSGTINRHVFPGRENTPGGTAIYRNFWTLSSSETMAIGSAVNVAVEAEIDVQTNILTVHVEGYYTSNSPEGTNLLNVALLQNNTKGPQTGGNMGNNYVHMHRLVEMITGQWGEIINTTTSGTFVDRTYTYTIPATYNNVPTELADMEVVAYISNTHQEIPSGNRAYPTYTGLTNANDAFVRYVEDIPNTCLATVAPEVNIQNMGQNAITSLAIDYTINGDAHTYNWTGEILSLHSETIMLPEVSYTIQTTNTVGVSVPNDDNNANNSATTTFDQAIESTGTVNMVLHTDGYGSECRWNVKDGSGTVIYNGGPYGNNQTINETFTLTSDCYSFSIIDTYGDGGGSVTLTDHLGMQVYYTNGQYGSGETSQFSSNGVLGITQNQLDNISLYPNPASSTINVKNAENASIQVFDILGKLILSQENIAMDAQINVSQLQVGTYFMKISKDNFVTTKRFLISK</sequence>
<keyword evidence="5" id="KW-1185">Reference proteome</keyword>
<evidence type="ECO:0000313" key="5">
    <source>
        <dbReference type="Proteomes" id="UP000321497"/>
    </source>
</evidence>
<evidence type="ECO:0000256" key="2">
    <source>
        <dbReference type="SAM" id="SignalP"/>
    </source>
</evidence>
<dbReference type="NCBIfam" id="TIGR04183">
    <property type="entry name" value="Por_Secre_tail"/>
    <property type="match status" value="1"/>
</dbReference>
<dbReference type="Pfam" id="PF11551">
    <property type="entry name" value="Omp28"/>
    <property type="match status" value="1"/>
</dbReference>
<dbReference type="OrthoDB" id="6278496at2"/>
<dbReference type="RefSeq" id="WP_111844517.1">
    <property type="nucleotide sequence ID" value="NZ_UEGI01000007.1"/>
</dbReference>
<dbReference type="Pfam" id="PF18962">
    <property type="entry name" value="Por_Secre_tail"/>
    <property type="match status" value="1"/>
</dbReference>
<dbReference type="Gene3D" id="2.60.40.10">
    <property type="entry name" value="Immunoglobulins"/>
    <property type="match status" value="1"/>
</dbReference>
<protein>
    <submittedName>
        <fullName evidence="4">Omp28-related outer membrane protein</fullName>
    </submittedName>
</protein>
<feature type="signal peptide" evidence="2">
    <location>
        <begin position="1"/>
        <end position="20"/>
    </location>
</feature>
<feature type="domain" description="Secretion system C-terminal sorting" evidence="3">
    <location>
        <begin position="489"/>
        <end position="557"/>
    </location>
</feature>
<evidence type="ECO:0000313" key="4">
    <source>
        <dbReference type="EMBL" id="TXD73152.1"/>
    </source>
</evidence>
<keyword evidence="1 2" id="KW-0732">Signal</keyword>
<accession>A0A5C6Z0I0</accession>
<organism evidence="4 5">
    <name type="scientific">Aequorivita antarctica</name>
    <dbReference type="NCBI Taxonomy" id="153266"/>
    <lineage>
        <taxon>Bacteria</taxon>
        <taxon>Pseudomonadati</taxon>
        <taxon>Bacteroidota</taxon>
        <taxon>Flavobacteriia</taxon>
        <taxon>Flavobacteriales</taxon>
        <taxon>Flavobacteriaceae</taxon>
        <taxon>Aequorivita</taxon>
    </lineage>
</organism>